<keyword evidence="3" id="KW-1185">Reference proteome</keyword>
<accession>A0A9P8YGC6</accession>
<reference evidence="2" key="1">
    <citation type="journal article" date="2021" name="Nat. Commun.">
        <title>Genetic determinants of endophytism in the Arabidopsis root mycobiome.</title>
        <authorList>
            <person name="Mesny F."/>
            <person name="Miyauchi S."/>
            <person name="Thiergart T."/>
            <person name="Pickel B."/>
            <person name="Atanasova L."/>
            <person name="Karlsson M."/>
            <person name="Huettel B."/>
            <person name="Barry K.W."/>
            <person name="Haridas S."/>
            <person name="Chen C."/>
            <person name="Bauer D."/>
            <person name="Andreopoulos W."/>
            <person name="Pangilinan J."/>
            <person name="LaButti K."/>
            <person name="Riley R."/>
            <person name="Lipzen A."/>
            <person name="Clum A."/>
            <person name="Drula E."/>
            <person name="Henrissat B."/>
            <person name="Kohler A."/>
            <person name="Grigoriev I.V."/>
            <person name="Martin F.M."/>
            <person name="Hacquard S."/>
        </authorList>
    </citation>
    <scope>NUCLEOTIDE SEQUENCE</scope>
    <source>
        <strain evidence="2">MPI-CAGE-CH-0230</strain>
    </source>
</reference>
<feature type="region of interest" description="Disordered" evidence="1">
    <location>
        <begin position="221"/>
        <end position="273"/>
    </location>
</feature>
<protein>
    <submittedName>
        <fullName evidence="2">Uncharacterized protein</fullName>
    </submittedName>
</protein>
<feature type="compositionally biased region" description="Polar residues" evidence="1">
    <location>
        <begin position="236"/>
        <end position="245"/>
    </location>
</feature>
<dbReference type="Proteomes" id="UP000756346">
    <property type="component" value="Unassembled WGS sequence"/>
</dbReference>
<evidence type="ECO:0000256" key="1">
    <source>
        <dbReference type="SAM" id="MobiDB-lite"/>
    </source>
</evidence>
<evidence type="ECO:0000313" key="3">
    <source>
        <dbReference type="Proteomes" id="UP000756346"/>
    </source>
</evidence>
<comment type="caution">
    <text evidence="2">The sequence shown here is derived from an EMBL/GenBank/DDBJ whole genome shotgun (WGS) entry which is preliminary data.</text>
</comment>
<evidence type="ECO:0000313" key="2">
    <source>
        <dbReference type="EMBL" id="KAH7038451.1"/>
    </source>
</evidence>
<name>A0A9P8YGC6_9PEZI</name>
<feature type="compositionally biased region" description="Basic residues" evidence="1">
    <location>
        <begin position="248"/>
        <end position="273"/>
    </location>
</feature>
<dbReference type="EMBL" id="JAGTJQ010000002">
    <property type="protein sequence ID" value="KAH7038451.1"/>
    <property type="molecule type" value="Genomic_DNA"/>
</dbReference>
<organism evidence="2 3">
    <name type="scientific">Microdochium trichocladiopsis</name>
    <dbReference type="NCBI Taxonomy" id="1682393"/>
    <lineage>
        <taxon>Eukaryota</taxon>
        <taxon>Fungi</taxon>
        <taxon>Dikarya</taxon>
        <taxon>Ascomycota</taxon>
        <taxon>Pezizomycotina</taxon>
        <taxon>Sordariomycetes</taxon>
        <taxon>Xylariomycetidae</taxon>
        <taxon>Xylariales</taxon>
        <taxon>Microdochiaceae</taxon>
        <taxon>Microdochium</taxon>
    </lineage>
</organism>
<sequence>MISSFYSRSYSPRRYARVAQGCRPVPRGSGKEVPLFNITSGNRRHAWSREKRGTLVGAVEGVHSIHGWFHCSLRSSDHPTLPYILCRFTTHVCPLDFNVCGWFPRSLHPRTWTPEIPEKGLCPGCDCGGVKHTRYDPDSEKDTGHAGQVPLPLRAVCIDQMVQVHQPARNILRRVSPAHGTQDKLAQQAGHLLPHRFRRYHNATLRQLQAWHDLCHRAHKEVPQDSSPILPDRGQRPTSHRQPMSSRPLKKRHRQPPLRTRRRKRTLRHTHRSHVIQHVLQTLDHRQANIGVPPPNLFQPLLRGWS</sequence>
<proteinExistence type="predicted"/>
<gene>
    <name evidence="2" type="ORF">B0I36DRAFT_428843</name>
</gene>
<dbReference type="GeneID" id="70192015"/>
<dbReference type="RefSeq" id="XP_046017572.1">
    <property type="nucleotide sequence ID" value="XM_046162469.1"/>
</dbReference>
<dbReference type="AlphaFoldDB" id="A0A9P8YGC6"/>